<dbReference type="OrthoDB" id="9792335at2"/>
<evidence type="ECO:0000256" key="8">
    <source>
        <dbReference type="ARBA" id="ARBA00022833"/>
    </source>
</evidence>
<dbReference type="GO" id="GO:0006526">
    <property type="term" value="P:L-arginine biosynthetic process"/>
    <property type="evidence" value="ECO:0007669"/>
    <property type="project" value="UniProtKB-KW"/>
</dbReference>
<dbReference type="PANTHER" id="PTHR43808">
    <property type="entry name" value="ACETYLORNITHINE DEACETYLASE"/>
    <property type="match status" value="1"/>
</dbReference>
<dbReference type="PROSITE" id="PS00759">
    <property type="entry name" value="ARGE_DAPE_CPG2_2"/>
    <property type="match status" value="1"/>
</dbReference>
<evidence type="ECO:0000313" key="12">
    <source>
        <dbReference type="Proteomes" id="UP000323930"/>
    </source>
</evidence>
<comment type="similarity">
    <text evidence="2">Belongs to the peptidase M20A family. ArgE subfamily.</text>
</comment>
<evidence type="ECO:0000313" key="11">
    <source>
        <dbReference type="EMBL" id="TYA92326.1"/>
    </source>
</evidence>
<dbReference type="InterPro" id="IPR050072">
    <property type="entry name" value="Peptidase_M20A"/>
</dbReference>
<dbReference type="AlphaFoldDB" id="A0A5D0J9T0"/>
<evidence type="ECO:0000256" key="7">
    <source>
        <dbReference type="ARBA" id="ARBA00022801"/>
    </source>
</evidence>
<keyword evidence="6" id="KW-0479">Metal-binding</keyword>
<gene>
    <name evidence="11" type="primary">argE</name>
    <name evidence="11" type="ORF">FUA24_02510</name>
</gene>
<dbReference type="GO" id="GO:0046872">
    <property type="term" value="F:metal ion binding"/>
    <property type="evidence" value="ECO:0007669"/>
    <property type="project" value="UniProtKB-KW"/>
</dbReference>
<accession>A0A5D0J9T0</accession>
<sequence>MTAQEILEKLVAFPVLGGDSNLEIINWIKDYIESFGITTTLVPNEANTKASLHCRIGPPSDGGVILSGHTDVVPVKGQPWDTNPFELVDKGDGNLYARGSCDMKGFLACCLATIPEMVKANLTKPIYFAITYDEEIGCLAAEALIEDIKKSYSESPKFAIIGEASMLQPIIGQKSIHILDITVNGSEGHSSRIKQEVSAVHEAARIVLWAEEKMNSLIVSGGRDERFNPPHSSLHVGTINGGIAANVIANKVELSLDIRCLPQDDANQMHQDLLAFCKEREQQQRAIFSEFKIDVVENHPIVPALNTSEDSDAVDLIGNITGNYNWTTVSYASEAGHFANAGYESIICGPGSIKQAHRANEFISKDQLNKGVTMIQSLVKHLETTF</sequence>
<dbReference type="Proteomes" id="UP000323930">
    <property type="component" value="Unassembled WGS sequence"/>
</dbReference>
<dbReference type="RefSeq" id="WP_148539932.1">
    <property type="nucleotide sequence ID" value="NZ_VSDQ01000163.1"/>
</dbReference>
<dbReference type="SUPFAM" id="SSF53187">
    <property type="entry name" value="Zn-dependent exopeptidases"/>
    <property type="match status" value="1"/>
</dbReference>
<keyword evidence="7 11" id="KW-0378">Hydrolase</keyword>
<dbReference type="InterPro" id="IPR036264">
    <property type="entry name" value="Bact_exopeptidase_dim_dom"/>
</dbReference>
<organism evidence="11 12">
    <name type="scientific">Seonamhaeicola marinus</name>
    <dbReference type="NCBI Taxonomy" id="1912246"/>
    <lineage>
        <taxon>Bacteria</taxon>
        <taxon>Pseudomonadati</taxon>
        <taxon>Bacteroidota</taxon>
        <taxon>Flavobacteriia</taxon>
        <taxon>Flavobacteriales</taxon>
        <taxon>Flavobacteriaceae</taxon>
    </lineage>
</organism>
<evidence type="ECO:0000256" key="5">
    <source>
        <dbReference type="ARBA" id="ARBA00022605"/>
    </source>
</evidence>
<dbReference type="EMBL" id="VSDQ01000163">
    <property type="protein sequence ID" value="TYA92326.1"/>
    <property type="molecule type" value="Genomic_DNA"/>
</dbReference>
<evidence type="ECO:0000256" key="6">
    <source>
        <dbReference type="ARBA" id="ARBA00022723"/>
    </source>
</evidence>
<dbReference type="Pfam" id="PF01546">
    <property type="entry name" value="Peptidase_M20"/>
    <property type="match status" value="1"/>
</dbReference>
<comment type="caution">
    <text evidence="11">The sequence shown here is derived from an EMBL/GenBank/DDBJ whole genome shotgun (WGS) entry which is preliminary data.</text>
</comment>
<evidence type="ECO:0000256" key="3">
    <source>
        <dbReference type="ARBA" id="ARBA00022490"/>
    </source>
</evidence>
<keyword evidence="8" id="KW-0862">Zinc</keyword>
<dbReference type="GO" id="GO:0008777">
    <property type="term" value="F:acetylornithine deacetylase activity"/>
    <property type="evidence" value="ECO:0007669"/>
    <property type="project" value="UniProtKB-EC"/>
</dbReference>
<dbReference type="InterPro" id="IPR001261">
    <property type="entry name" value="ArgE/DapE_CS"/>
</dbReference>
<dbReference type="SUPFAM" id="SSF55031">
    <property type="entry name" value="Bacterial exopeptidase dimerisation domain"/>
    <property type="match status" value="1"/>
</dbReference>
<dbReference type="CDD" id="cd03894">
    <property type="entry name" value="M20_ArgE"/>
    <property type="match status" value="1"/>
</dbReference>
<evidence type="ECO:0000256" key="2">
    <source>
        <dbReference type="ARBA" id="ARBA00005691"/>
    </source>
</evidence>
<dbReference type="Gene3D" id="3.40.630.10">
    <property type="entry name" value="Zn peptidases"/>
    <property type="match status" value="1"/>
</dbReference>
<reference evidence="11 12" key="1">
    <citation type="submission" date="2019-08" db="EMBL/GenBank/DDBJ databases">
        <title>Seonamhaeicola sediminis sp. nov., isolated from marine sediment.</title>
        <authorList>
            <person name="Cao W.R."/>
        </authorList>
    </citation>
    <scope>NUCLEOTIDE SEQUENCE [LARGE SCALE GENOMIC DNA]</scope>
    <source>
        <strain evidence="11 12">B011</strain>
    </source>
</reference>
<evidence type="ECO:0000256" key="9">
    <source>
        <dbReference type="ARBA" id="ARBA00023285"/>
    </source>
</evidence>
<dbReference type="InterPro" id="IPR011650">
    <property type="entry name" value="Peptidase_M20_dimer"/>
</dbReference>
<keyword evidence="12" id="KW-1185">Reference proteome</keyword>
<keyword evidence="5" id="KW-0028">Amino-acid biosynthesis</keyword>
<keyword evidence="3" id="KW-0963">Cytoplasm</keyword>
<name>A0A5D0J9T0_9FLAO</name>
<keyword evidence="9" id="KW-0170">Cobalt</keyword>
<dbReference type="NCBIfam" id="TIGR01892">
    <property type="entry name" value="AcOrn-deacetyl"/>
    <property type="match status" value="1"/>
</dbReference>
<comment type="cofactor">
    <cofactor evidence="1">
        <name>Zn(2+)</name>
        <dbReference type="ChEBI" id="CHEBI:29105"/>
    </cofactor>
</comment>
<dbReference type="InterPro" id="IPR002933">
    <property type="entry name" value="Peptidase_M20"/>
</dbReference>
<keyword evidence="4" id="KW-0055">Arginine biosynthesis</keyword>
<evidence type="ECO:0000259" key="10">
    <source>
        <dbReference type="Pfam" id="PF07687"/>
    </source>
</evidence>
<proteinExistence type="inferred from homology"/>
<feature type="domain" description="Peptidase M20 dimerisation" evidence="10">
    <location>
        <begin position="171"/>
        <end position="281"/>
    </location>
</feature>
<dbReference type="Pfam" id="PF07687">
    <property type="entry name" value="M20_dimer"/>
    <property type="match status" value="1"/>
</dbReference>
<dbReference type="InterPro" id="IPR010169">
    <property type="entry name" value="AcOrn-deacetyl"/>
</dbReference>
<dbReference type="Gene3D" id="3.30.70.360">
    <property type="match status" value="1"/>
</dbReference>
<dbReference type="PANTHER" id="PTHR43808:SF31">
    <property type="entry name" value="N-ACETYL-L-CITRULLINE DEACETYLASE"/>
    <property type="match status" value="1"/>
</dbReference>
<evidence type="ECO:0000256" key="4">
    <source>
        <dbReference type="ARBA" id="ARBA00022571"/>
    </source>
</evidence>
<dbReference type="NCBIfam" id="NF005710">
    <property type="entry name" value="PRK07522.1"/>
    <property type="match status" value="1"/>
</dbReference>
<evidence type="ECO:0000256" key="1">
    <source>
        <dbReference type="ARBA" id="ARBA00001947"/>
    </source>
</evidence>
<dbReference type="EC" id="3.5.1.16" evidence="11"/>
<protein>
    <submittedName>
        <fullName evidence="11">Acetylornithine deacetylase</fullName>
        <ecNumber evidence="11">3.5.1.16</ecNumber>
    </submittedName>
</protein>